<feature type="region of interest" description="Disordered" evidence="1">
    <location>
        <begin position="1"/>
        <end position="39"/>
    </location>
</feature>
<evidence type="ECO:0000256" key="1">
    <source>
        <dbReference type="SAM" id="MobiDB-lite"/>
    </source>
</evidence>
<dbReference type="AlphaFoldDB" id="A0A285ILE4"/>
<sequence length="39" mass="4495">MNRRPVYDWRADERQPERKGAPMRTGVPMIGGPSAKARR</sequence>
<keyword evidence="3" id="KW-1185">Reference proteome</keyword>
<reference evidence="2 3" key="1">
    <citation type="submission" date="2017-09" db="EMBL/GenBank/DDBJ databases">
        <authorList>
            <person name="Ehlers B."/>
            <person name="Leendertz F.H."/>
        </authorList>
    </citation>
    <scope>NUCLEOTIDE SEQUENCE [LARGE SCALE GENOMIC DNA]</scope>
    <source>
        <strain evidence="2 3">CGMCC 4.6857</strain>
    </source>
</reference>
<dbReference type="Proteomes" id="UP000219612">
    <property type="component" value="Unassembled WGS sequence"/>
</dbReference>
<organism evidence="2 3">
    <name type="scientific">Paractinoplanes atraurantiacus</name>
    <dbReference type="NCBI Taxonomy" id="1036182"/>
    <lineage>
        <taxon>Bacteria</taxon>
        <taxon>Bacillati</taxon>
        <taxon>Actinomycetota</taxon>
        <taxon>Actinomycetes</taxon>
        <taxon>Micromonosporales</taxon>
        <taxon>Micromonosporaceae</taxon>
        <taxon>Paractinoplanes</taxon>
    </lineage>
</organism>
<name>A0A285ILE4_9ACTN</name>
<protein>
    <submittedName>
        <fullName evidence="2">Uncharacterized protein</fullName>
    </submittedName>
</protein>
<accession>A0A285ILE4</accession>
<dbReference type="EMBL" id="OBDY01000008">
    <property type="protein sequence ID" value="SNY47926.1"/>
    <property type="molecule type" value="Genomic_DNA"/>
</dbReference>
<evidence type="ECO:0000313" key="2">
    <source>
        <dbReference type="EMBL" id="SNY47926.1"/>
    </source>
</evidence>
<feature type="compositionally biased region" description="Basic and acidic residues" evidence="1">
    <location>
        <begin position="1"/>
        <end position="20"/>
    </location>
</feature>
<proteinExistence type="predicted"/>
<gene>
    <name evidence="2" type="ORF">SAMN05421748_108245</name>
</gene>
<evidence type="ECO:0000313" key="3">
    <source>
        <dbReference type="Proteomes" id="UP000219612"/>
    </source>
</evidence>